<dbReference type="AlphaFoldDB" id="A0A0N4U432"/>
<dbReference type="STRING" id="318479.A0A0N4U432"/>
<reference evidence="2 4" key="2">
    <citation type="submission" date="2018-11" db="EMBL/GenBank/DDBJ databases">
        <authorList>
            <consortium name="Pathogen Informatics"/>
        </authorList>
    </citation>
    <scope>NUCLEOTIDE SEQUENCE [LARGE SCALE GENOMIC DNA]</scope>
</reference>
<name>A0A0N4U432_DRAME</name>
<feature type="compositionally biased region" description="Basic and acidic residues" evidence="1">
    <location>
        <begin position="7"/>
        <end position="27"/>
    </location>
</feature>
<dbReference type="WBParaSite" id="DME_0000152001-mRNA-1">
    <property type="protein sequence ID" value="DME_0000152001-mRNA-1"/>
    <property type="gene ID" value="DME_0000152001"/>
</dbReference>
<gene>
    <name evidence="2" type="ORF">DME_LOCUS5880</name>
</gene>
<protein>
    <submittedName>
        <fullName evidence="2 5">Uncharacterized protein</fullName>
    </submittedName>
</protein>
<evidence type="ECO:0000313" key="5">
    <source>
        <dbReference type="WBParaSite" id="DME_0000152001-mRNA-1"/>
    </source>
</evidence>
<dbReference type="EMBL" id="UYYG01001153">
    <property type="protein sequence ID" value="VDN55907.1"/>
    <property type="molecule type" value="Genomic_DNA"/>
</dbReference>
<feature type="region of interest" description="Disordered" evidence="1">
    <location>
        <begin position="1"/>
        <end position="27"/>
    </location>
</feature>
<accession>A0A0N4U432</accession>
<evidence type="ECO:0000313" key="3">
    <source>
        <dbReference type="Proteomes" id="UP000038040"/>
    </source>
</evidence>
<proteinExistence type="predicted"/>
<reference evidence="5" key="1">
    <citation type="submission" date="2017-02" db="UniProtKB">
        <authorList>
            <consortium name="WormBaseParasite"/>
        </authorList>
    </citation>
    <scope>IDENTIFICATION</scope>
</reference>
<evidence type="ECO:0000313" key="2">
    <source>
        <dbReference type="EMBL" id="VDN55907.1"/>
    </source>
</evidence>
<dbReference type="Proteomes" id="UP000274756">
    <property type="component" value="Unassembled WGS sequence"/>
</dbReference>
<evidence type="ECO:0000256" key="1">
    <source>
        <dbReference type="SAM" id="MobiDB-lite"/>
    </source>
</evidence>
<evidence type="ECO:0000313" key="4">
    <source>
        <dbReference type="Proteomes" id="UP000274756"/>
    </source>
</evidence>
<dbReference type="OrthoDB" id="193931at2759"/>
<dbReference type="Proteomes" id="UP000038040">
    <property type="component" value="Unplaced"/>
</dbReference>
<organism evidence="3 5">
    <name type="scientific">Dracunculus medinensis</name>
    <name type="common">Guinea worm</name>
    <dbReference type="NCBI Taxonomy" id="318479"/>
    <lineage>
        <taxon>Eukaryota</taxon>
        <taxon>Metazoa</taxon>
        <taxon>Ecdysozoa</taxon>
        <taxon>Nematoda</taxon>
        <taxon>Chromadorea</taxon>
        <taxon>Rhabditida</taxon>
        <taxon>Spirurina</taxon>
        <taxon>Dracunculoidea</taxon>
        <taxon>Dracunculidae</taxon>
        <taxon>Dracunculus</taxon>
    </lineage>
</organism>
<sequence>MFSAATDSDRRDQLRSQSMDRKSYYGDDYHSNLRGRLMTPEFTNEKSDYSYVNYHDTSLARTSIPREPDHSRVPSKGILKNKQVKSLEVRLEMFKSLFFSLILLICFCSLKSFCCEGMKNILDRLKQYLSGDKRRTPEDSLPCNSIQTVSSNKKKSFLSLRRRRTTEMRLGPDGKIITAPFDDDYKRPASPIDRIKSFFRKSKEALTPPVTSQTTTGNHEYSQYNKARTNPSANYNRYSYISTASERPTRYWYDDSHLY</sequence>
<keyword evidence="4" id="KW-1185">Reference proteome</keyword>